<feature type="domain" description="Ig-like" evidence="6">
    <location>
        <begin position="13"/>
        <end position="104"/>
    </location>
</feature>
<name>A0AAN8ZZP9_HALRR</name>
<accession>A0AAN8ZZP9</accession>
<dbReference type="InterPro" id="IPR051170">
    <property type="entry name" value="Neural/epithelial_adhesion"/>
</dbReference>
<dbReference type="PROSITE" id="PS50835">
    <property type="entry name" value="IG_LIKE"/>
    <property type="match status" value="3"/>
</dbReference>
<protein>
    <recommendedName>
        <fullName evidence="6">Ig-like domain-containing protein</fullName>
    </recommendedName>
</protein>
<dbReference type="PANTHER" id="PTHR12231">
    <property type="entry name" value="CTX-RELATED TYPE I TRANSMEMBRANE PROTEIN"/>
    <property type="match status" value="1"/>
</dbReference>
<keyword evidence="3" id="KW-1015">Disulfide bond</keyword>
<evidence type="ECO:0000256" key="1">
    <source>
        <dbReference type="ARBA" id="ARBA00022729"/>
    </source>
</evidence>
<evidence type="ECO:0000256" key="2">
    <source>
        <dbReference type="ARBA" id="ARBA00022737"/>
    </source>
</evidence>
<dbReference type="EMBL" id="JAXCGZ010015875">
    <property type="protein sequence ID" value="KAK7069758.1"/>
    <property type="molecule type" value="Genomic_DNA"/>
</dbReference>
<keyword evidence="8" id="KW-1185">Reference proteome</keyword>
<keyword evidence="2" id="KW-0677">Repeat</keyword>
<dbReference type="AlphaFoldDB" id="A0AAN8ZZP9"/>
<evidence type="ECO:0000313" key="8">
    <source>
        <dbReference type="Proteomes" id="UP001381693"/>
    </source>
</evidence>
<dbReference type="Proteomes" id="UP001381693">
    <property type="component" value="Unassembled WGS sequence"/>
</dbReference>
<dbReference type="PANTHER" id="PTHR12231:SF253">
    <property type="entry name" value="DPR-INTERACTING PROTEIN ETA, ISOFORM B-RELATED"/>
    <property type="match status" value="1"/>
</dbReference>
<feature type="domain" description="Ig-like" evidence="6">
    <location>
        <begin position="114"/>
        <end position="205"/>
    </location>
</feature>
<comment type="caution">
    <text evidence="7">The sequence shown here is derived from an EMBL/GenBank/DDBJ whole genome shotgun (WGS) entry which is preliminary data.</text>
</comment>
<feature type="region of interest" description="Disordered" evidence="5">
    <location>
        <begin position="314"/>
        <end position="361"/>
    </location>
</feature>
<reference evidence="7 8" key="1">
    <citation type="submission" date="2023-11" db="EMBL/GenBank/DDBJ databases">
        <title>Halocaridina rubra genome assembly.</title>
        <authorList>
            <person name="Smith C."/>
        </authorList>
    </citation>
    <scope>NUCLEOTIDE SEQUENCE [LARGE SCALE GENOMIC DNA]</scope>
    <source>
        <strain evidence="7">EP-1</strain>
        <tissue evidence="7">Whole</tissue>
    </source>
</reference>
<feature type="non-terminal residue" evidence="7">
    <location>
        <position position="1"/>
    </location>
</feature>
<dbReference type="InterPro" id="IPR003598">
    <property type="entry name" value="Ig_sub2"/>
</dbReference>
<organism evidence="7 8">
    <name type="scientific">Halocaridina rubra</name>
    <name type="common">Hawaiian red shrimp</name>
    <dbReference type="NCBI Taxonomy" id="373956"/>
    <lineage>
        <taxon>Eukaryota</taxon>
        <taxon>Metazoa</taxon>
        <taxon>Ecdysozoa</taxon>
        <taxon>Arthropoda</taxon>
        <taxon>Crustacea</taxon>
        <taxon>Multicrustacea</taxon>
        <taxon>Malacostraca</taxon>
        <taxon>Eumalacostraca</taxon>
        <taxon>Eucarida</taxon>
        <taxon>Decapoda</taxon>
        <taxon>Pleocyemata</taxon>
        <taxon>Caridea</taxon>
        <taxon>Atyoidea</taxon>
        <taxon>Atyidae</taxon>
        <taxon>Halocaridina</taxon>
    </lineage>
</organism>
<evidence type="ECO:0000313" key="7">
    <source>
        <dbReference type="EMBL" id="KAK7069758.1"/>
    </source>
</evidence>
<keyword evidence="1" id="KW-0732">Signal</keyword>
<dbReference type="SMART" id="SM00409">
    <property type="entry name" value="IG"/>
    <property type="match status" value="3"/>
</dbReference>
<gene>
    <name evidence="7" type="ORF">SK128_023231</name>
</gene>
<dbReference type="Pfam" id="PF13927">
    <property type="entry name" value="Ig_3"/>
    <property type="match status" value="3"/>
</dbReference>
<proteinExistence type="predicted"/>
<dbReference type="Gene3D" id="2.60.40.10">
    <property type="entry name" value="Immunoglobulins"/>
    <property type="match status" value="3"/>
</dbReference>
<evidence type="ECO:0000256" key="4">
    <source>
        <dbReference type="ARBA" id="ARBA00023319"/>
    </source>
</evidence>
<feature type="domain" description="Ig-like" evidence="6">
    <location>
        <begin position="208"/>
        <end position="289"/>
    </location>
</feature>
<dbReference type="InterPro" id="IPR013783">
    <property type="entry name" value="Ig-like_fold"/>
</dbReference>
<dbReference type="SMART" id="SM00408">
    <property type="entry name" value="IGc2"/>
    <property type="match status" value="3"/>
</dbReference>
<evidence type="ECO:0000256" key="5">
    <source>
        <dbReference type="SAM" id="MobiDB-lite"/>
    </source>
</evidence>
<dbReference type="InterPro" id="IPR007110">
    <property type="entry name" value="Ig-like_dom"/>
</dbReference>
<sequence length="440" mass="48319">GGLRTLGQSPSPPTFVHSAKNVTIVEGNEVTLVCSVSNLGDYELAWIHEDSQSILSIGKAMYANTPRVSLNSNSHSAAVTISPVLAEDRGWYMCQLNTDPMTISRSYLQVIVPPTLEEWTGSYVEVREGAAVKLTCRARAYPPAKTKWRRIDSEPIFTLPLQVFEVEGVDLVFPSVGREQSAAYTCNVNNGETSPVVRTTHLKVTYAPILWLERDLIGTKAGLDVTLNCSSEGNPPPKHYWAVNTTINITNNYKYQMDEIPGDSRTEFILTVRNAGPGDFTYYTCHAVNPTGHAEGIIRLYEIRDHIVSVPTRSPFRTTSRAPLPEPREIPKSSDPPFGEAVPPGTSNSSHKTKVDPHRKINVVTNRIPSSSTSLGDRKNNEYYSPPIGHSNSSFIGLLDIIQLGGGGSSQTTYHPKLWRLTGPCLCIYLARTYALAGFG</sequence>
<dbReference type="InterPro" id="IPR003599">
    <property type="entry name" value="Ig_sub"/>
</dbReference>
<keyword evidence="4" id="KW-0393">Immunoglobulin domain</keyword>
<dbReference type="GO" id="GO:0043005">
    <property type="term" value="C:neuron projection"/>
    <property type="evidence" value="ECO:0007669"/>
    <property type="project" value="TreeGrafter"/>
</dbReference>
<dbReference type="InterPro" id="IPR036179">
    <property type="entry name" value="Ig-like_dom_sf"/>
</dbReference>
<evidence type="ECO:0000256" key="3">
    <source>
        <dbReference type="ARBA" id="ARBA00023157"/>
    </source>
</evidence>
<evidence type="ECO:0000259" key="6">
    <source>
        <dbReference type="PROSITE" id="PS50835"/>
    </source>
</evidence>
<dbReference type="SUPFAM" id="SSF48726">
    <property type="entry name" value="Immunoglobulin"/>
    <property type="match status" value="3"/>
</dbReference>